<dbReference type="PANTHER" id="PTHR34414:SF1">
    <property type="entry name" value="SUBTILISIN-LIKE SERINE PROTEASE"/>
    <property type="match status" value="1"/>
</dbReference>
<gene>
    <name evidence="2" type="ORF">BJX66DRAFT_339600</name>
</gene>
<accession>A0ABR4G0X7</accession>
<reference evidence="2 3" key="1">
    <citation type="submission" date="2024-07" db="EMBL/GenBank/DDBJ databases">
        <title>Section-level genome sequencing and comparative genomics of Aspergillus sections Usti and Cavernicolus.</title>
        <authorList>
            <consortium name="Lawrence Berkeley National Laboratory"/>
            <person name="Nybo J.L."/>
            <person name="Vesth T.C."/>
            <person name="Theobald S."/>
            <person name="Frisvad J.C."/>
            <person name="Larsen T.O."/>
            <person name="Kjaerboelling I."/>
            <person name="Rothschild-Mancinelli K."/>
            <person name="Lyhne E.K."/>
            <person name="Kogle M.E."/>
            <person name="Barry K."/>
            <person name="Clum A."/>
            <person name="Na H."/>
            <person name="Ledsgaard L."/>
            <person name="Lin J."/>
            <person name="Lipzen A."/>
            <person name="Kuo A."/>
            <person name="Riley R."/>
            <person name="Mondo S."/>
            <person name="Labutti K."/>
            <person name="Haridas S."/>
            <person name="Pangalinan J."/>
            <person name="Salamov A.A."/>
            <person name="Simmons B.A."/>
            <person name="Magnuson J.K."/>
            <person name="Chen J."/>
            <person name="Drula E."/>
            <person name="Henrissat B."/>
            <person name="Wiebenga A."/>
            <person name="Lubbers R.J."/>
            <person name="Gomes A.C."/>
            <person name="Makela M.R."/>
            <person name="Stajich J."/>
            <person name="Grigoriev I.V."/>
            <person name="Mortensen U.H."/>
            <person name="De Vries R.P."/>
            <person name="Baker S.E."/>
            <person name="Andersen M.R."/>
        </authorList>
    </citation>
    <scope>NUCLEOTIDE SEQUENCE [LARGE SCALE GENOMIC DNA]</scope>
    <source>
        <strain evidence="2 3">CBS 209.92</strain>
    </source>
</reference>
<organism evidence="2 3">
    <name type="scientific">Aspergillus keveii</name>
    <dbReference type="NCBI Taxonomy" id="714993"/>
    <lineage>
        <taxon>Eukaryota</taxon>
        <taxon>Fungi</taxon>
        <taxon>Dikarya</taxon>
        <taxon>Ascomycota</taxon>
        <taxon>Pezizomycotina</taxon>
        <taxon>Eurotiomycetes</taxon>
        <taxon>Eurotiomycetidae</taxon>
        <taxon>Eurotiales</taxon>
        <taxon>Aspergillaceae</taxon>
        <taxon>Aspergillus</taxon>
        <taxon>Aspergillus subgen. Nidulantes</taxon>
    </lineage>
</organism>
<evidence type="ECO:0000256" key="1">
    <source>
        <dbReference type="SAM" id="Phobius"/>
    </source>
</evidence>
<feature type="transmembrane region" description="Helical" evidence="1">
    <location>
        <begin position="279"/>
        <end position="310"/>
    </location>
</feature>
<keyword evidence="3" id="KW-1185">Reference proteome</keyword>
<dbReference type="Pfam" id="PF20246">
    <property type="entry name" value="DUF6601"/>
    <property type="match status" value="1"/>
</dbReference>
<keyword evidence="1" id="KW-1133">Transmembrane helix</keyword>
<name>A0ABR4G0X7_9EURO</name>
<dbReference type="EMBL" id="JBFTWV010000068">
    <property type="protein sequence ID" value="KAL2789173.1"/>
    <property type="molecule type" value="Genomic_DNA"/>
</dbReference>
<dbReference type="Proteomes" id="UP001610563">
    <property type="component" value="Unassembled WGS sequence"/>
</dbReference>
<sequence>MSRFSDDTLPPFPEPMAHIQGLGLDTYAIYSLEEEEAFVTGSIALYSFFTNELDTPVLDTLYPHLWCVGRRSGASIDPLHEQQVEGREITVSENPQMHLTWRHNRIYLKPVPPCLLSYEFWATYLRPAASLDPAASEDNRVRLGGRSLAMGFLRSYAFLIKHHSDFLLAQQFRLIPDDVKWIKWSQFIHHFRNIEDAKVARRSPVSTPERDNRVVYQIPYWSIEQYLQQAVTQLIFCFASISLVLSSMQVALAASEGCSGGGTAAFGWSISTSSMTRGFWVFSVIILLCSAAIWLLLIVIPLVAFAWQIYWGYMNRAQRQLSIED</sequence>
<evidence type="ECO:0000313" key="2">
    <source>
        <dbReference type="EMBL" id="KAL2789173.1"/>
    </source>
</evidence>
<keyword evidence="1" id="KW-0472">Membrane</keyword>
<comment type="caution">
    <text evidence="2">The sequence shown here is derived from an EMBL/GenBank/DDBJ whole genome shotgun (WGS) entry which is preliminary data.</text>
</comment>
<keyword evidence="1" id="KW-0812">Transmembrane</keyword>
<protein>
    <submittedName>
        <fullName evidence="2">Uncharacterized protein</fullName>
    </submittedName>
</protein>
<evidence type="ECO:0000313" key="3">
    <source>
        <dbReference type="Proteomes" id="UP001610563"/>
    </source>
</evidence>
<dbReference type="PANTHER" id="PTHR34414">
    <property type="entry name" value="HET DOMAIN-CONTAINING PROTEIN-RELATED"/>
    <property type="match status" value="1"/>
</dbReference>
<proteinExistence type="predicted"/>
<dbReference type="InterPro" id="IPR046536">
    <property type="entry name" value="DUF6601"/>
</dbReference>